<dbReference type="InterPro" id="IPR039660">
    <property type="entry name" value="Ribosomal_eL14"/>
</dbReference>
<evidence type="ECO:0000256" key="6">
    <source>
        <dbReference type="SAM" id="MobiDB-lite"/>
    </source>
</evidence>
<comment type="similarity">
    <text evidence="1">Belongs to the eukaryotic ribosomal protein eL14 family.</text>
</comment>
<proteinExistence type="inferred from homology"/>
<feature type="compositionally biased region" description="Low complexity" evidence="6">
    <location>
        <begin position="180"/>
        <end position="191"/>
    </location>
</feature>
<keyword evidence="9" id="KW-1185">Reference proteome</keyword>
<evidence type="ECO:0000313" key="8">
    <source>
        <dbReference type="Ensembl" id="ENSCANP00000035748.1"/>
    </source>
</evidence>
<dbReference type="AlphaFoldDB" id="A0A2K5K3Q3"/>
<evidence type="ECO:0000256" key="2">
    <source>
        <dbReference type="ARBA" id="ARBA00022980"/>
    </source>
</evidence>
<dbReference type="SUPFAM" id="SSF50104">
    <property type="entry name" value="Translation proteins SH3-like domain"/>
    <property type="match status" value="1"/>
</dbReference>
<dbReference type="CDD" id="cd23702">
    <property type="entry name" value="eL14"/>
    <property type="match status" value="1"/>
</dbReference>
<feature type="compositionally biased region" description="Basic and acidic residues" evidence="6">
    <location>
        <begin position="213"/>
        <end position="227"/>
    </location>
</feature>
<dbReference type="PANTHER" id="PTHR11127:SF4">
    <property type="entry name" value="LARGE RIBOSOMAL SUBUNIT PROTEIN EL14"/>
    <property type="match status" value="1"/>
</dbReference>
<accession>A0A2K5K3Q3</accession>
<reference evidence="8" key="2">
    <citation type="submission" date="2025-09" db="UniProtKB">
        <authorList>
            <consortium name="Ensembl"/>
        </authorList>
    </citation>
    <scope>IDENTIFICATION</scope>
</reference>
<dbReference type="PANTHER" id="PTHR11127">
    <property type="entry name" value="60S RIBOSOMAL PROTEIN L14"/>
    <property type="match status" value="1"/>
</dbReference>
<evidence type="ECO:0000256" key="3">
    <source>
        <dbReference type="ARBA" id="ARBA00023274"/>
    </source>
</evidence>
<feature type="compositionally biased region" description="Low complexity" evidence="6">
    <location>
        <begin position="152"/>
        <end position="164"/>
    </location>
</feature>
<dbReference type="GO" id="GO:0022625">
    <property type="term" value="C:cytosolic large ribosomal subunit"/>
    <property type="evidence" value="ECO:0007669"/>
    <property type="project" value="TreeGrafter"/>
</dbReference>
<evidence type="ECO:0000256" key="4">
    <source>
        <dbReference type="ARBA" id="ARBA00035215"/>
    </source>
</evidence>
<feature type="region of interest" description="Disordered" evidence="6">
    <location>
        <begin position="141"/>
        <end position="227"/>
    </location>
</feature>
<sequence>MVFRRFVEVGHVRYISGPRAGKLVATVDVIDQNRALVDAPCIQVRRQTIQTMPLKCMQLTDFNLRFPHSAHQKYVRQAWQKANINTKWTKIEARERKAKMTDYDHFKVVKAMRNRIIKNEVKTLQKATLRKLLPKKHLLRRVSSKKMTTAGKKAPAQKFPAQKATGQKAALPPKARKGQKAPAQKAPAPKAFSKKETIRKVMKVLFGRKERKREREIEKKERKAPEL</sequence>
<organism evidence="8 9">
    <name type="scientific">Colobus angolensis palliatus</name>
    <name type="common">Peters' Angolan colobus</name>
    <dbReference type="NCBI Taxonomy" id="336983"/>
    <lineage>
        <taxon>Eukaryota</taxon>
        <taxon>Metazoa</taxon>
        <taxon>Chordata</taxon>
        <taxon>Craniata</taxon>
        <taxon>Vertebrata</taxon>
        <taxon>Euteleostomi</taxon>
        <taxon>Mammalia</taxon>
        <taxon>Eutheria</taxon>
        <taxon>Euarchontoglires</taxon>
        <taxon>Primates</taxon>
        <taxon>Haplorrhini</taxon>
        <taxon>Catarrhini</taxon>
        <taxon>Cercopithecidae</taxon>
        <taxon>Colobinae</taxon>
        <taxon>Colobus</taxon>
    </lineage>
</organism>
<dbReference type="Proteomes" id="UP000233080">
    <property type="component" value="Unassembled WGS sequence"/>
</dbReference>
<protein>
    <recommendedName>
        <fullName evidence="4">Large ribosomal subunit protein eL14</fullName>
    </recommendedName>
    <alternativeName>
        <fullName evidence="5">60S ribosomal protein L14</fullName>
    </alternativeName>
</protein>
<dbReference type="InterPro" id="IPR014722">
    <property type="entry name" value="Rib_uL2_dom2"/>
</dbReference>
<evidence type="ECO:0000259" key="7">
    <source>
        <dbReference type="Pfam" id="PF01929"/>
    </source>
</evidence>
<reference evidence="8" key="1">
    <citation type="submission" date="2025-08" db="UniProtKB">
        <authorList>
            <consortium name="Ensembl"/>
        </authorList>
    </citation>
    <scope>IDENTIFICATION</scope>
</reference>
<dbReference type="GO" id="GO:0006412">
    <property type="term" value="P:translation"/>
    <property type="evidence" value="ECO:0007669"/>
    <property type="project" value="InterPro"/>
</dbReference>
<name>A0A2K5K3Q3_COLAP</name>
<dbReference type="InterPro" id="IPR002784">
    <property type="entry name" value="Ribosomal_eL14_dom"/>
</dbReference>
<dbReference type="GO" id="GO:0003723">
    <property type="term" value="F:RNA binding"/>
    <property type="evidence" value="ECO:0007669"/>
    <property type="project" value="InterPro"/>
</dbReference>
<evidence type="ECO:0000313" key="9">
    <source>
        <dbReference type="Proteomes" id="UP000233080"/>
    </source>
</evidence>
<evidence type="ECO:0000256" key="1">
    <source>
        <dbReference type="ARBA" id="ARBA00006592"/>
    </source>
</evidence>
<evidence type="ECO:0000256" key="5">
    <source>
        <dbReference type="ARBA" id="ARBA00035318"/>
    </source>
</evidence>
<dbReference type="Gene3D" id="2.30.30.30">
    <property type="match status" value="1"/>
</dbReference>
<dbReference type="InterPro" id="IPR008991">
    <property type="entry name" value="Translation_prot_SH3-like_sf"/>
</dbReference>
<dbReference type="FunFam" id="2.30.30.30:FF:000022">
    <property type="entry name" value="60S ribosomal protein L14"/>
    <property type="match status" value="1"/>
</dbReference>
<dbReference type="GO" id="GO:0003735">
    <property type="term" value="F:structural constituent of ribosome"/>
    <property type="evidence" value="ECO:0007669"/>
    <property type="project" value="InterPro"/>
</dbReference>
<keyword evidence="2" id="KW-0689">Ribosomal protein</keyword>
<keyword evidence="3" id="KW-0687">Ribonucleoprotein</keyword>
<feature type="domain" description="Large ribosomal subunit protein eL14" evidence="7">
    <location>
        <begin position="50"/>
        <end position="114"/>
    </location>
</feature>
<dbReference type="Pfam" id="PF01929">
    <property type="entry name" value="Ribosomal_L14e"/>
    <property type="match status" value="1"/>
</dbReference>
<dbReference type="GO" id="GO:0042273">
    <property type="term" value="P:ribosomal large subunit biogenesis"/>
    <property type="evidence" value="ECO:0007669"/>
    <property type="project" value="TreeGrafter"/>
</dbReference>
<dbReference type="Ensembl" id="ENSCANT00000058990.1">
    <property type="protein sequence ID" value="ENSCANP00000035748.1"/>
    <property type="gene ID" value="ENSCANG00000041577.1"/>
</dbReference>
<dbReference type="STRING" id="336983.ENSCANP00000035748"/>